<gene>
    <name evidence="1" type="ORF">An11g01140</name>
</gene>
<reference evidence="1" key="1">
    <citation type="submission" date="2025-02" db="EMBL/GenBank/DDBJ databases">
        <authorList>
            <consortium name="NCBI Genome Project"/>
        </authorList>
    </citation>
    <scope>NUCLEOTIDE SEQUENCE</scope>
</reference>
<accession>A0AAJ8E1S5</accession>
<proteinExistence type="predicted"/>
<dbReference type="GeneID" id="4984343"/>
<dbReference type="InterPro" id="IPR008949">
    <property type="entry name" value="Isoprenoid_synthase_dom_sf"/>
</dbReference>
<sequence length="385" mass="43758">MAKHDILIEAMSFETLVKADIGYFNSREMLFGLLVQKACGVDPASAPAVVKVLTNYLRTFDASDEDFTTMDKYNPYRVANCGYWCPPRISSFFIRWGMDLTLTDAEYAQIASFDFSMGIILGLTNDYYSWAVEKDQVTDRMRNAVRVLMNEYNVPDTIAKSLLRGLIVDEEEKAARLKREILDDGPSAAVMQYIDAIELRYIGPRDLSLLYFKLIARRLIYQAVKLSNGYSNSVADACLQQVSDSESRLCSIINRDKWGNKHRRYNPENIEGIVGVAILERLPNIKSSKMRMTYVMLKNSKPFATPCLLDILQRAKQAEESEIYRGGAASHPANNIMEPWESDRQQSLLWSKVFKNDRWLEESFYLSARVAHTDSLTGTTGTMTG</sequence>
<dbReference type="SUPFAM" id="SSF48576">
    <property type="entry name" value="Terpenoid synthases"/>
    <property type="match status" value="1"/>
</dbReference>
<reference evidence="1" key="2">
    <citation type="submission" date="2025-08" db="UniProtKB">
        <authorList>
            <consortium name="RefSeq"/>
        </authorList>
    </citation>
    <scope>IDENTIFICATION</scope>
</reference>
<dbReference type="KEGG" id="ang:An11g01140"/>
<dbReference type="Pfam" id="PF19086">
    <property type="entry name" value="Terpene_syn_C_2"/>
    <property type="match status" value="1"/>
</dbReference>
<evidence type="ECO:0008006" key="2">
    <source>
        <dbReference type="Google" id="ProtNLM"/>
    </source>
</evidence>
<dbReference type="AlphaFoldDB" id="A0AAJ8E1S5"/>
<name>A0AAJ8E1S5_ASPNG</name>
<organism evidence="1">
    <name type="scientific">Aspergillus niger</name>
    <dbReference type="NCBI Taxonomy" id="5061"/>
    <lineage>
        <taxon>Eukaryota</taxon>
        <taxon>Fungi</taxon>
        <taxon>Dikarya</taxon>
        <taxon>Ascomycota</taxon>
        <taxon>Pezizomycotina</taxon>
        <taxon>Eurotiomycetes</taxon>
        <taxon>Eurotiomycetidae</taxon>
        <taxon>Eurotiales</taxon>
        <taxon>Aspergillaceae</taxon>
        <taxon>Aspergillus</taxon>
        <taxon>Aspergillus subgen. Circumdati</taxon>
    </lineage>
</organism>
<dbReference type="RefSeq" id="XP_059604248.1">
    <property type="nucleotide sequence ID" value="XM_059750045.1"/>
</dbReference>
<dbReference type="Gene3D" id="1.10.600.10">
    <property type="entry name" value="Farnesyl Diphosphate Synthase"/>
    <property type="match status" value="1"/>
</dbReference>
<protein>
    <recommendedName>
        <fullName evidence="2">Terpene synthase</fullName>
    </recommendedName>
</protein>
<evidence type="ECO:0000313" key="1">
    <source>
        <dbReference type="RefSeq" id="XP_059604248.1"/>
    </source>
</evidence>
<dbReference type="VEuPathDB" id="FungiDB:An11g01140"/>